<evidence type="ECO:0000313" key="1">
    <source>
        <dbReference type="EMBL" id="AEM23196.1"/>
    </source>
</evidence>
<evidence type="ECO:0000313" key="2">
    <source>
        <dbReference type="Proteomes" id="UP000008522"/>
    </source>
</evidence>
<dbReference type="HOGENOM" id="CLU_999900_0_0_12"/>
<sequence>MIFDEYILEDDITKALKLSPDSIVFYPNTKNRGLKRLINIYDSLNKLSFSVKNYKPLGKSKFIYLKENTEESNYSKVEYRYIGNIIGIGHNSVSYINNESYLSIFDGENFYFNKRDRIPRYHNTIISSSFTGVLKNTINKYFKSLLDCNLFIEDENNNEVIYIPEYNYIYFYKYLLENYNNKYAEVFISSVSFGDSDYHNIEYIVNNYIDDETQNNLKDFSKANNICNNNKAFIRKKAPNKFILIEGIDGSGKDTFANFLQSEIKKDLNTLKMLLYQL</sequence>
<dbReference type="GeneID" id="44971086"/>
<dbReference type="Gene3D" id="3.40.50.300">
    <property type="entry name" value="P-loop containing nucleotide triphosphate hydrolases"/>
    <property type="match status" value="1"/>
</dbReference>
<proteinExistence type="predicted"/>
<dbReference type="KEGG" id="bip:Bint_2592"/>
<accession>G0EPC6</accession>
<dbReference type="RefSeq" id="WP_014488988.1">
    <property type="nucleotide sequence ID" value="NC_017243.1"/>
</dbReference>
<reference evidence="1 2" key="1">
    <citation type="journal article" date="2011" name="BMC Genomics">
        <title>Complete genome sequence of Brachyspira intermedia reveals unique genomic features in Brachyspira species and phage-mediated horizontal gene transfer.</title>
        <authorList>
            <person name="Hafstrom T."/>
            <person name="Jansson D.S."/>
            <person name="Segerman B."/>
        </authorList>
    </citation>
    <scope>NUCLEOTIDE SEQUENCE [LARGE SCALE GENOMIC DNA]</scope>
    <source>
        <strain evidence="2">ATCC 51140 / PWS/A</strain>
    </source>
</reference>
<keyword evidence="2" id="KW-1185">Reference proteome</keyword>
<dbReference type="PATRIC" id="fig|1045858.4.peg.2594"/>
<name>G0EPC6_BRAIP</name>
<organism evidence="1 2">
    <name type="scientific">Brachyspira intermedia (strain ATCC 51140 / PWS/A)</name>
    <name type="common">Serpulina intermedia</name>
    <dbReference type="NCBI Taxonomy" id="1045858"/>
    <lineage>
        <taxon>Bacteria</taxon>
        <taxon>Pseudomonadati</taxon>
        <taxon>Spirochaetota</taxon>
        <taxon>Spirochaetia</taxon>
        <taxon>Brachyspirales</taxon>
        <taxon>Brachyspiraceae</taxon>
        <taxon>Brachyspira</taxon>
    </lineage>
</organism>
<dbReference type="Proteomes" id="UP000008522">
    <property type="component" value="Chromosome"/>
</dbReference>
<dbReference type="SUPFAM" id="SSF52540">
    <property type="entry name" value="P-loop containing nucleoside triphosphate hydrolases"/>
    <property type="match status" value="1"/>
</dbReference>
<gene>
    <name evidence="1" type="ordered locus">Bint_2592</name>
</gene>
<protein>
    <submittedName>
        <fullName evidence="1">Uncharacterized protein</fullName>
    </submittedName>
</protein>
<dbReference type="EMBL" id="CP002874">
    <property type="protein sequence ID" value="AEM23196.1"/>
    <property type="molecule type" value="Genomic_DNA"/>
</dbReference>
<dbReference type="AlphaFoldDB" id="G0EPC6"/>
<dbReference type="InterPro" id="IPR027417">
    <property type="entry name" value="P-loop_NTPase"/>
</dbReference>